<dbReference type="PANTHER" id="PTHR43415:SF4">
    <property type="entry name" value="N-ACETYLTRANSFERASE DOMAIN-CONTAINING PROTEIN"/>
    <property type="match status" value="1"/>
</dbReference>
<dbReference type="PROSITE" id="PS51186">
    <property type="entry name" value="GNAT"/>
    <property type="match status" value="1"/>
</dbReference>
<sequence>MIVEIRALKESELAEFWQVAYANPDAEWVKWNGPYFHDTLPKKSEFLGEIGKKWTDDPFHKVIIINGKIVGSVGAYFADGRLKRWLEVGIIVYAENNWGKHVGREALAQWITYLFKATNLPHIGFTTWSGNERMMHVGQALGMQLEGRIRKVRYWNNQYFDSIKYGVLRDEWLELQLKEEQSDDN</sequence>
<evidence type="ECO:0000313" key="3">
    <source>
        <dbReference type="Proteomes" id="UP000305541"/>
    </source>
</evidence>
<dbReference type="GO" id="GO:0016747">
    <property type="term" value="F:acyltransferase activity, transferring groups other than amino-acyl groups"/>
    <property type="evidence" value="ECO:0007669"/>
    <property type="project" value="InterPro"/>
</dbReference>
<accession>A0A5R9BUY9</accession>
<evidence type="ECO:0000313" key="2">
    <source>
        <dbReference type="EMBL" id="TLQ04504.1"/>
    </source>
</evidence>
<keyword evidence="2" id="KW-0808">Transferase</keyword>
<dbReference type="InterPro" id="IPR000182">
    <property type="entry name" value="GNAT_dom"/>
</dbReference>
<dbReference type="OrthoDB" id="9795206at2"/>
<protein>
    <submittedName>
        <fullName evidence="2">GNAT family N-acetyltransferase</fullName>
    </submittedName>
</protein>
<feature type="domain" description="N-acetyltransferase" evidence="1">
    <location>
        <begin position="3"/>
        <end position="166"/>
    </location>
</feature>
<dbReference type="Pfam" id="PF13302">
    <property type="entry name" value="Acetyltransf_3"/>
    <property type="match status" value="1"/>
</dbReference>
<reference evidence="2 3" key="1">
    <citation type="submission" date="2019-05" db="EMBL/GenBank/DDBJ databases">
        <title>The metagenome of a microbial culture collection derived from dairy environment covers the genomic content of the human microbiome.</title>
        <authorList>
            <person name="Roder T."/>
            <person name="Wuthrich D."/>
            <person name="Sattari Z."/>
            <person name="Von Ah U."/>
            <person name="Bar C."/>
            <person name="Ronchi F."/>
            <person name="Macpherson A.J."/>
            <person name="Ganal-Vonarburg S.C."/>
            <person name="Bruggmann R."/>
            <person name="Vergeres G."/>
        </authorList>
    </citation>
    <scope>NUCLEOTIDE SEQUENCE [LARGE SCALE GENOMIC DNA]</scope>
    <source>
        <strain evidence="2 3">FAM 18815</strain>
    </source>
</reference>
<evidence type="ECO:0000259" key="1">
    <source>
        <dbReference type="PROSITE" id="PS51186"/>
    </source>
</evidence>
<organism evidence="2 3">
    <name type="scientific">Pediococcus stilesii</name>
    <dbReference type="NCBI Taxonomy" id="331679"/>
    <lineage>
        <taxon>Bacteria</taxon>
        <taxon>Bacillati</taxon>
        <taxon>Bacillota</taxon>
        <taxon>Bacilli</taxon>
        <taxon>Lactobacillales</taxon>
        <taxon>Lactobacillaceae</taxon>
        <taxon>Pediococcus</taxon>
    </lineage>
</organism>
<dbReference type="PANTHER" id="PTHR43415">
    <property type="entry name" value="SPERMIDINE N(1)-ACETYLTRANSFERASE"/>
    <property type="match status" value="1"/>
</dbReference>
<dbReference type="EMBL" id="VBTH01000007">
    <property type="protein sequence ID" value="TLQ04504.1"/>
    <property type="molecule type" value="Genomic_DNA"/>
</dbReference>
<dbReference type="SUPFAM" id="SSF55729">
    <property type="entry name" value="Acyl-CoA N-acyltransferases (Nat)"/>
    <property type="match status" value="1"/>
</dbReference>
<dbReference type="AlphaFoldDB" id="A0A5R9BUY9"/>
<dbReference type="Proteomes" id="UP000305541">
    <property type="component" value="Unassembled WGS sequence"/>
</dbReference>
<name>A0A5R9BUY9_9LACO</name>
<comment type="caution">
    <text evidence="2">The sequence shown here is derived from an EMBL/GenBank/DDBJ whole genome shotgun (WGS) entry which is preliminary data.</text>
</comment>
<gene>
    <name evidence="2" type="ORF">FEZ51_05245</name>
</gene>
<proteinExistence type="predicted"/>
<dbReference type="RefSeq" id="WP_138474294.1">
    <property type="nucleotide sequence ID" value="NZ_VBTH01000007.1"/>
</dbReference>
<dbReference type="Gene3D" id="3.40.630.30">
    <property type="match status" value="1"/>
</dbReference>
<dbReference type="InterPro" id="IPR016181">
    <property type="entry name" value="Acyl_CoA_acyltransferase"/>
</dbReference>